<reference evidence="1 2" key="1">
    <citation type="submission" date="2016-04" db="EMBL/GenBank/DDBJ databases">
        <authorList>
            <person name="Evans L.H."/>
            <person name="Alamgir A."/>
            <person name="Owens N."/>
            <person name="Weber N.D."/>
            <person name="Virtaneva K."/>
            <person name="Barbian K."/>
            <person name="Babar A."/>
            <person name="Rosenke K."/>
        </authorList>
    </citation>
    <scope>NUCLEOTIDE SEQUENCE [LARGE SCALE GENOMIC DNA]</scope>
    <source>
        <strain evidence="1 2">PMB02</strain>
    </source>
</reference>
<dbReference type="Proteomes" id="UP000078316">
    <property type="component" value="Unassembled WGS sequence"/>
</dbReference>
<dbReference type="EMBL" id="LWHQ01000055">
    <property type="protein sequence ID" value="OAS18962.1"/>
    <property type="molecule type" value="Genomic_DNA"/>
</dbReference>
<dbReference type="AlphaFoldDB" id="A0A179S115"/>
<evidence type="ECO:0000313" key="1">
    <source>
        <dbReference type="EMBL" id="OAS18962.1"/>
    </source>
</evidence>
<protein>
    <submittedName>
        <fullName evidence="1">Uncharacterized protein</fullName>
    </submittedName>
</protein>
<evidence type="ECO:0000313" key="2">
    <source>
        <dbReference type="Proteomes" id="UP000078316"/>
    </source>
</evidence>
<proteinExistence type="predicted"/>
<dbReference type="STRING" id="427683.A5481_25510"/>
<sequence length="95" mass="10076">MSEKKPPAHATPAFTPFADDDAVQTLGGLTLENGTARIALHGSLDLARDRESLERARALAEALAAIVAALEGEADLPERAEEVRVATQEVRNPFG</sequence>
<comment type="caution">
    <text evidence="1">The sequence shown here is derived from an EMBL/GenBank/DDBJ whole genome shotgun (WGS) entry which is preliminary data.</text>
</comment>
<accession>A0A179S115</accession>
<dbReference type="RefSeq" id="WP_048433758.1">
    <property type="nucleotide sequence ID" value="NZ_LWHQ01000055.1"/>
</dbReference>
<gene>
    <name evidence="1" type="ORF">A5481_25510</name>
</gene>
<name>A0A179S115_9HYPH</name>
<organism evidence="1 2">
    <name type="scientific">Methylobacterium platani</name>
    <dbReference type="NCBI Taxonomy" id="427683"/>
    <lineage>
        <taxon>Bacteria</taxon>
        <taxon>Pseudomonadati</taxon>
        <taxon>Pseudomonadota</taxon>
        <taxon>Alphaproteobacteria</taxon>
        <taxon>Hyphomicrobiales</taxon>
        <taxon>Methylobacteriaceae</taxon>
        <taxon>Methylobacterium</taxon>
    </lineage>
</organism>